<dbReference type="OrthoDB" id="3175079at2"/>
<keyword evidence="6 8" id="KW-0472">Membrane</keyword>
<evidence type="ECO:0000313" key="10">
    <source>
        <dbReference type="Proteomes" id="UP000277871"/>
    </source>
</evidence>
<dbReference type="Proteomes" id="UP000277871">
    <property type="component" value="Unassembled WGS sequence"/>
</dbReference>
<evidence type="ECO:0000256" key="7">
    <source>
        <dbReference type="RuleBase" id="RU003942"/>
    </source>
</evidence>
<keyword evidence="4 7" id="KW-0812">Transmembrane</keyword>
<comment type="similarity">
    <text evidence="7">Belongs to the drug/metabolite transporter (DMT) superfamily. Small multidrug resistance (SMR) (TC 2.A.7.1) family.</text>
</comment>
<dbReference type="AlphaFoldDB" id="A0A3L9M160"/>
<dbReference type="InterPro" id="IPR000390">
    <property type="entry name" value="Small_drug/metabolite_transptr"/>
</dbReference>
<evidence type="ECO:0000256" key="2">
    <source>
        <dbReference type="ARBA" id="ARBA00022448"/>
    </source>
</evidence>
<dbReference type="Pfam" id="PF00893">
    <property type="entry name" value="Multi_Drug_Res"/>
    <property type="match status" value="1"/>
</dbReference>
<keyword evidence="2" id="KW-0813">Transport</keyword>
<dbReference type="PANTHER" id="PTHR30561">
    <property type="entry name" value="SMR FAMILY PROTON-DEPENDENT DRUG EFFLUX TRANSPORTER SUGE"/>
    <property type="match status" value="1"/>
</dbReference>
<keyword evidence="3" id="KW-1003">Cell membrane</keyword>
<dbReference type="InterPro" id="IPR037185">
    <property type="entry name" value="EmrE-like"/>
</dbReference>
<sequence length="115" mass="11985">MKKWMFLVAAIAMEVTGSISLKAAMEHPVLYAVVTVGYAGSFISLFMALRNGMNLGVGYGIWGATGVAATAVLSLLIFHEPITLLMGIGIVVVMAGVLLIELGSQAAQKKAEVSS</sequence>
<evidence type="ECO:0000256" key="8">
    <source>
        <dbReference type="SAM" id="Phobius"/>
    </source>
</evidence>
<keyword evidence="10" id="KW-1185">Reference proteome</keyword>
<evidence type="ECO:0000256" key="5">
    <source>
        <dbReference type="ARBA" id="ARBA00022989"/>
    </source>
</evidence>
<evidence type="ECO:0000256" key="6">
    <source>
        <dbReference type="ARBA" id="ARBA00023136"/>
    </source>
</evidence>
<evidence type="ECO:0000256" key="1">
    <source>
        <dbReference type="ARBA" id="ARBA00004651"/>
    </source>
</evidence>
<reference evidence="9 10" key="1">
    <citation type="submission" date="2018-10" db="EMBL/GenBank/DDBJ databases">
        <title>Kocuria tytonicola, new bacteria from the preen glands of American barn owls (Tyto furcata).</title>
        <authorList>
            <person name="Braun M.S."/>
            <person name="Wang E."/>
            <person name="Zimmermann S."/>
            <person name="Boutin S."/>
            <person name="Wagner H."/>
            <person name="Wink M."/>
        </authorList>
    </citation>
    <scope>NUCLEOTIDE SEQUENCE [LARGE SCALE GENOMIC DNA]</scope>
    <source>
        <strain evidence="9 10">473</strain>
    </source>
</reference>
<dbReference type="EMBL" id="RDEX01000001">
    <property type="protein sequence ID" value="RLY93782.1"/>
    <property type="molecule type" value="Genomic_DNA"/>
</dbReference>
<organism evidence="9 10">
    <name type="scientific">Kocuria tytonicola</name>
    <dbReference type="NCBI Taxonomy" id="2055946"/>
    <lineage>
        <taxon>Bacteria</taxon>
        <taxon>Bacillati</taxon>
        <taxon>Actinomycetota</taxon>
        <taxon>Actinomycetes</taxon>
        <taxon>Micrococcales</taxon>
        <taxon>Micrococcaceae</taxon>
        <taxon>Kocuria</taxon>
    </lineage>
</organism>
<dbReference type="InterPro" id="IPR045324">
    <property type="entry name" value="Small_multidrug_res"/>
</dbReference>
<feature type="transmembrane region" description="Helical" evidence="8">
    <location>
        <begin position="84"/>
        <end position="102"/>
    </location>
</feature>
<gene>
    <name evidence="9" type="ORF">EAE32_00570</name>
</gene>
<comment type="subcellular location">
    <subcellularLocation>
        <location evidence="1 7">Cell membrane</location>
        <topology evidence="1 7">Multi-pass membrane protein</topology>
    </subcellularLocation>
</comment>
<comment type="caution">
    <text evidence="9">The sequence shown here is derived from an EMBL/GenBank/DDBJ whole genome shotgun (WGS) entry which is preliminary data.</text>
</comment>
<feature type="transmembrane region" description="Helical" evidence="8">
    <location>
        <begin position="30"/>
        <end position="49"/>
    </location>
</feature>
<evidence type="ECO:0000256" key="4">
    <source>
        <dbReference type="ARBA" id="ARBA00022692"/>
    </source>
</evidence>
<protein>
    <submittedName>
        <fullName evidence="9">QacE family quaternary ammonium compound efflux SMR transporter</fullName>
    </submittedName>
</protein>
<proteinExistence type="inferred from homology"/>
<name>A0A3L9M160_9MICC</name>
<feature type="transmembrane region" description="Helical" evidence="8">
    <location>
        <begin position="56"/>
        <end position="78"/>
    </location>
</feature>
<evidence type="ECO:0000313" key="9">
    <source>
        <dbReference type="EMBL" id="RLY93782.1"/>
    </source>
</evidence>
<dbReference type="PANTHER" id="PTHR30561:SF1">
    <property type="entry name" value="MULTIDRUG TRANSPORTER EMRE"/>
    <property type="match status" value="1"/>
</dbReference>
<dbReference type="SUPFAM" id="SSF103481">
    <property type="entry name" value="Multidrug resistance efflux transporter EmrE"/>
    <property type="match status" value="1"/>
</dbReference>
<evidence type="ECO:0000256" key="3">
    <source>
        <dbReference type="ARBA" id="ARBA00022475"/>
    </source>
</evidence>
<dbReference type="GO" id="GO:0022857">
    <property type="term" value="F:transmembrane transporter activity"/>
    <property type="evidence" value="ECO:0007669"/>
    <property type="project" value="InterPro"/>
</dbReference>
<keyword evidence="5 8" id="KW-1133">Transmembrane helix</keyword>
<dbReference type="Gene3D" id="1.10.3730.20">
    <property type="match status" value="1"/>
</dbReference>
<dbReference type="GO" id="GO:0005886">
    <property type="term" value="C:plasma membrane"/>
    <property type="evidence" value="ECO:0007669"/>
    <property type="project" value="UniProtKB-SubCell"/>
</dbReference>
<dbReference type="RefSeq" id="WP_121845387.1">
    <property type="nucleotide sequence ID" value="NZ_PHOA01000013.1"/>
</dbReference>
<accession>A0A3L9M160</accession>